<comment type="caution">
    <text evidence="3">The sequence shown here is derived from an EMBL/GenBank/DDBJ whole genome shotgun (WGS) entry which is preliminary data.</text>
</comment>
<reference evidence="3 4" key="1">
    <citation type="journal article" date="2019" name="Int. J. Syst. Evol. Microbiol.">
        <title>The Global Catalogue of Microorganisms (GCM) 10K type strain sequencing project: providing services to taxonomists for standard genome sequencing and annotation.</title>
        <authorList>
            <consortium name="The Broad Institute Genomics Platform"/>
            <consortium name="The Broad Institute Genome Sequencing Center for Infectious Disease"/>
            <person name="Wu L."/>
            <person name="Ma J."/>
        </authorList>
    </citation>
    <scope>NUCLEOTIDE SEQUENCE [LARGE SCALE GENOMIC DNA]</scope>
    <source>
        <strain evidence="3 4">GX26</strain>
    </source>
</reference>
<proteinExistence type="predicted"/>
<keyword evidence="1" id="KW-1133">Transmembrane helix</keyword>
<name>A0ABD5VBF7_9EURY</name>
<evidence type="ECO:0000256" key="1">
    <source>
        <dbReference type="SAM" id="Phobius"/>
    </source>
</evidence>
<dbReference type="EMBL" id="JBHSXN010000001">
    <property type="protein sequence ID" value="MFC6951266.1"/>
    <property type="molecule type" value="Genomic_DNA"/>
</dbReference>
<keyword evidence="1" id="KW-0472">Membrane</keyword>
<gene>
    <name evidence="3" type="ORF">ACFQGB_00190</name>
</gene>
<dbReference type="InterPro" id="IPR043717">
    <property type="entry name" value="DUF5658"/>
</dbReference>
<dbReference type="Pfam" id="PF18902">
    <property type="entry name" value="DUF5658"/>
    <property type="match status" value="1"/>
</dbReference>
<feature type="transmembrane region" description="Helical" evidence="1">
    <location>
        <begin position="91"/>
        <end position="113"/>
    </location>
</feature>
<dbReference type="RefSeq" id="WP_336348305.1">
    <property type="nucleotide sequence ID" value="NZ_JAZAQL010000001.1"/>
</dbReference>
<evidence type="ECO:0000313" key="4">
    <source>
        <dbReference type="Proteomes" id="UP001596395"/>
    </source>
</evidence>
<sequence>MSPLVQALRSTTPVSTASRQRHVRVAWGLAVLATVADVATTALGTGLGHAEGNPLVASVLAAAGVPGFVLLKAGILLAAAVVGTQCFDRPAVAPCALAVAWGAVAVANVAVLAGA</sequence>
<keyword evidence="4" id="KW-1185">Reference proteome</keyword>
<dbReference type="AlphaFoldDB" id="A0ABD5VBF7"/>
<accession>A0ABD5VBF7</accession>
<evidence type="ECO:0000259" key="2">
    <source>
        <dbReference type="Pfam" id="PF18902"/>
    </source>
</evidence>
<dbReference type="Proteomes" id="UP001596395">
    <property type="component" value="Unassembled WGS sequence"/>
</dbReference>
<feature type="domain" description="DUF5658" evidence="2">
    <location>
        <begin position="31"/>
        <end position="112"/>
    </location>
</feature>
<feature type="transmembrane region" description="Helical" evidence="1">
    <location>
        <begin position="25"/>
        <end position="43"/>
    </location>
</feature>
<organism evidence="3 4">
    <name type="scientific">Halorubellus litoreus</name>
    <dbReference type="NCBI Taxonomy" id="755308"/>
    <lineage>
        <taxon>Archaea</taxon>
        <taxon>Methanobacteriati</taxon>
        <taxon>Methanobacteriota</taxon>
        <taxon>Stenosarchaea group</taxon>
        <taxon>Halobacteria</taxon>
        <taxon>Halobacteriales</taxon>
        <taxon>Halorubellaceae</taxon>
        <taxon>Halorubellus</taxon>
    </lineage>
</organism>
<evidence type="ECO:0000313" key="3">
    <source>
        <dbReference type="EMBL" id="MFC6951266.1"/>
    </source>
</evidence>
<keyword evidence="1" id="KW-0812">Transmembrane</keyword>
<feature type="transmembrane region" description="Helical" evidence="1">
    <location>
        <begin position="55"/>
        <end position="79"/>
    </location>
</feature>
<protein>
    <submittedName>
        <fullName evidence="3">DUF5658 family protein</fullName>
    </submittedName>
</protein>